<dbReference type="InterPro" id="IPR057684">
    <property type="entry name" value="DUF7924"/>
</dbReference>
<dbReference type="Pfam" id="PF25545">
    <property type="entry name" value="DUF7924"/>
    <property type="match status" value="1"/>
</dbReference>
<reference evidence="2 3" key="1">
    <citation type="submission" date="2023-11" db="EMBL/GenBank/DDBJ databases">
        <title>An acidophilic fungus is an integral part of prey digestion in a carnivorous sundew plant.</title>
        <authorList>
            <person name="Tsai I.J."/>
        </authorList>
    </citation>
    <scope>NUCLEOTIDE SEQUENCE [LARGE SCALE GENOMIC DNA]</scope>
    <source>
        <strain evidence="2">169a</strain>
    </source>
</reference>
<name>A0AAQ3R6U1_9PEZI</name>
<organism evidence="2 3">
    <name type="scientific">Acrodontium crateriforme</name>
    <dbReference type="NCBI Taxonomy" id="150365"/>
    <lineage>
        <taxon>Eukaryota</taxon>
        <taxon>Fungi</taxon>
        <taxon>Dikarya</taxon>
        <taxon>Ascomycota</taxon>
        <taxon>Pezizomycotina</taxon>
        <taxon>Dothideomycetes</taxon>
        <taxon>Dothideomycetidae</taxon>
        <taxon>Mycosphaerellales</taxon>
        <taxon>Teratosphaeriaceae</taxon>
        <taxon>Acrodontium</taxon>
    </lineage>
</organism>
<keyword evidence="3" id="KW-1185">Reference proteome</keyword>
<feature type="domain" description="DUF7924" evidence="1">
    <location>
        <begin position="86"/>
        <end position="258"/>
    </location>
</feature>
<evidence type="ECO:0000313" key="3">
    <source>
        <dbReference type="Proteomes" id="UP001303373"/>
    </source>
</evidence>
<gene>
    <name evidence="2" type="ORF">R9X50_00647300</name>
</gene>
<protein>
    <recommendedName>
        <fullName evidence="1">DUF7924 domain-containing protein</fullName>
    </recommendedName>
</protein>
<dbReference type="Proteomes" id="UP001303373">
    <property type="component" value="Chromosome 11"/>
</dbReference>
<evidence type="ECO:0000313" key="2">
    <source>
        <dbReference type="EMBL" id="WPH03591.1"/>
    </source>
</evidence>
<proteinExistence type="predicted"/>
<dbReference type="AlphaFoldDB" id="A0AAQ3R6U1"/>
<evidence type="ECO:0000259" key="1">
    <source>
        <dbReference type="Pfam" id="PF25545"/>
    </source>
</evidence>
<sequence length="294" mass="32628">MPRSPDPRRLLPDGSYVTPSTGAYDDAHFEVTLRDVAVHPIGYRRDDTQPLPSNFNEIKAFLGGRRDDSATSESDVVGRPLHLLLGTESLNQKSKKNHAFNSAALFDPFLIDPKPDVYYGSNASDIHSQVRADLGDLIRPSKKATNSWAPNFFIEAKGPDGTLKVLDRQIMYDGAFGARAMFALQNYCRTGEDLIFDRKAYTMSVSINGAGDVAIFATHVEPSFIPGQKEEYFTTKVKTYDATSDMEDFKKALHAFRRARKFAAEQREILIAHANAMANALNTPTRAGAQYVDN</sequence>
<accession>A0AAQ3R6U1</accession>
<dbReference type="EMBL" id="CP138590">
    <property type="protein sequence ID" value="WPH03591.1"/>
    <property type="molecule type" value="Genomic_DNA"/>
</dbReference>